<feature type="domain" description="PAS" evidence="4">
    <location>
        <begin position="402"/>
        <end position="445"/>
    </location>
</feature>
<dbReference type="InterPro" id="IPR035965">
    <property type="entry name" value="PAS-like_dom_sf"/>
</dbReference>
<dbReference type="InterPro" id="IPR036890">
    <property type="entry name" value="HATPase_C_sf"/>
</dbReference>
<evidence type="ECO:0000259" key="3">
    <source>
        <dbReference type="PROSITE" id="PS50109"/>
    </source>
</evidence>
<dbReference type="EMBL" id="PGCK01000011">
    <property type="protein sequence ID" value="MCD1295852.1"/>
    <property type="molecule type" value="Genomic_DNA"/>
</dbReference>
<keyword evidence="2" id="KW-0812">Transmembrane</keyword>
<dbReference type="PANTHER" id="PTHR43065">
    <property type="entry name" value="SENSOR HISTIDINE KINASE"/>
    <property type="match status" value="1"/>
</dbReference>
<dbReference type="InterPro" id="IPR000014">
    <property type="entry name" value="PAS"/>
</dbReference>
<dbReference type="NCBIfam" id="TIGR00229">
    <property type="entry name" value="sensory_box"/>
    <property type="match status" value="2"/>
</dbReference>
<dbReference type="PROSITE" id="PS50113">
    <property type="entry name" value="PAC"/>
    <property type="match status" value="2"/>
</dbReference>
<evidence type="ECO:0000259" key="4">
    <source>
        <dbReference type="PROSITE" id="PS50112"/>
    </source>
</evidence>
<protein>
    <recommendedName>
        <fullName evidence="8">PAS domain S-box-containing protein</fullName>
    </recommendedName>
</protein>
<dbReference type="InterPro" id="IPR000700">
    <property type="entry name" value="PAS-assoc_C"/>
</dbReference>
<feature type="transmembrane region" description="Helical" evidence="2">
    <location>
        <begin position="103"/>
        <end position="126"/>
    </location>
</feature>
<feature type="transmembrane region" description="Helical" evidence="2">
    <location>
        <begin position="40"/>
        <end position="61"/>
    </location>
</feature>
<dbReference type="InterPro" id="IPR003594">
    <property type="entry name" value="HATPase_dom"/>
</dbReference>
<evidence type="ECO:0008006" key="8">
    <source>
        <dbReference type="Google" id="ProtNLM"/>
    </source>
</evidence>
<comment type="caution">
    <text evidence="6">The sequence shown here is derived from an EMBL/GenBank/DDBJ whole genome shotgun (WGS) entry which is preliminary data.</text>
</comment>
<evidence type="ECO:0000256" key="2">
    <source>
        <dbReference type="SAM" id="Phobius"/>
    </source>
</evidence>
<proteinExistence type="predicted"/>
<evidence type="ECO:0000313" key="6">
    <source>
        <dbReference type="EMBL" id="MCD1295852.1"/>
    </source>
</evidence>
<keyword evidence="2" id="KW-0472">Membrane</keyword>
<dbReference type="SUPFAM" id="SSF55874">
    <property type="entry name" value="ATPase domain of HSP90 chaperone/DNA topoisomerase II/histidine kinase"/>
    <property type="match status" value="1"/>
</dbReference>
<dbReference type="Gene3D" id="3.30.565.10">
    <property type="entry name" value="Histidine kinase-like ATPase, C-terminal domain"/>
    <property type="match status" value="1"/>
</dbReference>
<dbReference type="Pfam" id="PF07568">
    <property type="entry name" value="HisKA_2"/>
    <property type="match status" value="1"/>
</dbReference>
<reference evidence="6 7" key="1">
    <citation type="submission" date="2017-11" db="EMBL/GenBank/DDBJ databases">
        <title>Isolation and Characterization of Family Methanocellaceae Species from Potential Methane Hydrate Area Offshore Southwestern Taiwan.</title>
        <authorList>
            <person name="Zhang W.-L."/>
            <person name="Chen W.-C."/>
            <person name="Lai M.-C."/>
            <person name="Chen S.-C."/>
        </authorList>
    </citation>
    <scope>NUCLEOTIDE SEQUENCE [LARGE SCALE GENOMIC DNA]</scope>
    <source>
        <strain evidence="6 7">CWC-04</strain>
    </source>
</reference>
<dbReference type="InterPro" id="IPR001610">
    <property type="entry name" value="PAC"/>
</dbReference>
<dbReference type="SMART" id="SM00091">
    <property type="entry name" value="PAS"/>
    <property type="match status" value="2"/>
</dbReference>
<dbReference type="Pfam" id="PF13426">
    <property type="entry name" value="PAS_9"/>
    <property type="match status" value="2"/>
</dbReference>
<evidence type="ECO:0000259" key="5">
    <source>
        <dbReference type="PROSITE" id="PS50113"/>
    </source>
</evidence>
<dbReference type="Gene3D" id="3.30.450.20">
    <property type="entry name" value="PAS domain"/>
    <property type="match status" value="2"/>
</dbReference>
<feature type="transmembrane region" description="Helical" evidence="2">
    <location>
        <begin position="166"/>
        <end position="189"/>
    </location>
</feature>
<keyword evidence="1" id="KW-0175">Coiled coil</keyword>
<feature type="domain" description="PAC" evidence="5">
    <location>
        <begin position="474"/>
        <end position="526"/>
    </location>
</feature>
<feature type="domain" description="Histidine kinase" evidence="3">
    <location>
        <begin position="537"/>
        <end position="729"/>
    </location>
</feature>
<feature type="domain" description="PAC" evidence="5">
    <location>
        <begin position="346"/>
        <end position="401"/>
    </location>
</feature>
<dbReference type="CDD" id="cd00130">
    <property type="entry name" value="PAS"/>
    <property type="match status" value="2"/>
</dbReference>
<dbReference type="PANTHER" id="PTHR43065:SF23">
    <property type="entry name" value="SENSOR HISTIDINE KINASE PDTAS"/>
    <property type="match status" value="1"/>
</dbReference>
<name>A0AAP2RET1_9EURY</name>
<organism evidence="6 7">
    <name type="scientific">Methanooceanicella nereidis</name>
    <dbReference type="NCBI Taxonomy" id="2052831"/>
    <lineage>
        <taxon>Archaea</taxon>
        <taxon>Methanobacteriati</taxon>
        <taxon>Methanobacteriota</taxon>
        <taxon>Stenosarchaea group</taxon>
        <taxon>Methanomicrobia</taxon>
        <taxon>Methanocellales</taxon>
        <taxon>Methanocellaceae</taxon>
        <taxon>Methanooceanicella</taxon>
    </lineage>
</organism>
<evidence type="ECO:0000256" key="1">
    <source>
        <dbReference type="SAM" id="Coils"/>
    </source>
</evidence>
<keyword evidence="7" id="KW-1185">Reference proteome</keyword>
<dbReference type="SMART" id="SM00086">
    <property type="entry name" value="PAC"/>
    <property type="match status" value="2"/>
</dbReference>
<gene>
    <name evidence="6" type="ORF">CUJ83_12685</name>
</gene>
<dbReference type="Pfam" id="PF02518">
    <property type="entry name" value="HATPase_c"/>
    <property type="match status" value="1"/>
</dbReference>
<sequence>MSNPKMAIYSKLLDTALIFILILIGINIYLYIRSSLDTKLLYGTISVLGLFFCTLLSLKLYSLFENRYSKQITVGLTCSLFLWTIYYFFNTIILYYYDLDWLYYFTKIFSILRYIPLTFVITLQLMEQKKHVDRHVSKIFSSIVVIYSIILIFFISRAVLENNPQVFNILILSAYLFFENIINNILLVLITVKRNDNIKHLYTTLIISIILLFIGDNAEIIEKMISPNLPQIFTDFGVLLYSFGFLFLTVGLILAAIIHVKRRADDMNKNLNDTLQFMDDLIMQSPDGVCIFDVRGNIIKTNDNFIQIMNIKTTEELKDINLFKSPKEFDMIPQTYIDKVKNGEAVSIPMSYLSGAENNGKDIYLYIKIFPANNSEGRISGYILIADDVSDIKRWEDEKKESEEKYRRIIDTSEEGICVIDENLNTLFVNQKLSEITGYTDTELIEGNPLDLVDGQYMDILLTNRDLNKKGIKKQFDLKCVKKDGSIFWVIVSSSPILDDNSAYKGSLYMITDITERKKAEDEIKRALDEKDILLKEVHHRVKNNLQIISSLLNLQSAQIKDKHDLQLFKDSQNRIRSMALIHEKLYGNDTFSTLNFQDYVRSLTTFLFNSYSNNKNLRLNFNINEINLNIDTAIPCGLIINELVSNSLKYAFPDNREGEIRIDAYIENDMFNLCVSDNGIGLPVDFDPNGSETLGIQLVNALATQLNGKMEINGNNGTDFRLVFNYSKTSMIEPKK</sequence>
<feature type="transmembrane region" description="Helical" evidence="2">
    <location>
        <begin position="238"/>
        <end position="260"/>
    </location>
</feature>
<feature type="transmembrane region" description="Helical" evidence="2">
    <location>
        <begin position="12"/>
        <end position="34"/>
    </location>
</feature>
<feature type="transmembrane region" description="Helical" evidence="2">
    <location>
        <begin position="201"/>
        <end position="218"/>
    </location>
</feature>
<dbReference type="SMART" id="SM00387">
    <property type="entry name" value="HATPase_c"/>
    <property type="match status" value="1"/>
</dbReference>
<evidence type="ECO:0000313" key="7">
    <source>
        <dbReference type="Proteomes" id="UP001320159"/>
    </source>
</evidence>
<dbReference type="SUPFAM" id="SSF55785">
    <property type="entry name" value="PYP-like sensor domain (PAS domain)"/>
    <property type="match status" value="2"/>
</dbReference>
<feature type="transmembrane region" description="Helical" evidence="2">
    <location>
        <begin position="138"/>
        <end position="160"/>
    </location>
</feature>
<dbReference type="PROSITE" id="PS50109">
    <property type="entry name" value="HIS_KIN"/>
    <property type="match status" value="1"/>
</dbReference>
<dbReference type="InterPro" id="IPR011495">
    <property type="entry name" value="Sig_transdc_His_kin_sub2_dim/P"/>
</dbReference>
<dbReference type="Proteomes" id="UP001320159">
    <property type="component" value="Unassembled WGS sequence"/>
</dbReference>
<dbReference type="AlphaFoldDB" id="A0AAP2RET1"/>
<keyword evidence="2" id="KW-1133">Transmembrane helix</keyword>
<dbReference type="PROSITE" id="PS50112">
    <property type="entry name" value="PAS"/>
    <property type="match status" value="1"/>
</dbReference>
<dbReference type="InterPro" id="IPR005467">
    <property type="entry name" value="His_kinase_dom"/>
</dbReference>
<accession>A0AAP2RET1</accession>
<feature type="transmembrane region" description="Helical" evidence="2">
    <location>
        <begin position="73"/>
        <end position="97"/>
    </location>
</feature>
<feature type="coiled-coil region" evidence="1">
    <location>
        <begin position="385"/>
        <end position="412"/>
    </location>
</feature>